<dbReference type="PROSITE" id="PS50885">
    <property type="entry name" value="HAMP"/>
    <property type="match status" value="1"/>
</dbReference>
<dbReference type="EMBL" id="AQHW01000003">
    <property type="protein sequence ID" value="KKB59538.1"/>
    <property type="molecule type" value="Genomic_DNA"/>
</dbReference>
<dbReference type="CDD" id="cd06225">
    <property type="entry name" value="HAMP"/>
    <property type="match status" value="1"/>
</dbReference>
<evidence type="ECO:0000256" key="2">
    <source>
        <dbReference type="ARBA" id="ARBA00004141"/>
    </source>
</evidence>
<evidence type="ECO:0000259" key="17">
    <source>
        <dbReference type="PROSITE" id="PS50112"/>
    </source>
</evidence>
<keyword evidence="5" id="KW-1003">Cell membrane</keyword>
<keyword evidence="14 15" id="KW-0472">Membrane</keyword>
<organism evidence="19 20">
    <name type="scientific">Parabacteroides gordonii MS-1 = DSM 23371</name>
    <dbReference type="NCBI Taxonomy" id="1203610"/>
    <lineage>
        <taxon>Bacteria</taxon>
        <taxon>Pseudomonadati</taxon>
        <taxon>Bacteroidota</taxon>
        <taxon>Bacteroidia</taxon>
        <taxon>Bacteroidales</taxon>
        <taxon>Tannerellaceae</taxon>
        <taxon>Parabacteroides</taxon>
    </lineage>
</organism>
<evidence type="ECO:0000256" key="6">
    <source>
        <dbReference type="ARBA" id="ARBA00022553"/>
    </source>
</evidence>
<evidence type="ECO:0000259" key="18">
    <source>
        <dbReference type="PROSITE" id="PS50885"/>
    </source>
</evidence>
<gene>
    <name evidence="19" type="ORF">HMPREF1536_00519</name>
</gene>
<dbReference type="CDD" id="cd00082">
    <property type="entry name" value="HisKA"/>
    <property type="match status" value="1"/>
</dbReference>
<feature type="transmembrane region" description="Helical" evidence="15">
    <location>
        <begin position="12"/>
        <end position="32"/>
    </location>
</feature>
<dbReference type="PANTHER" id="PTHR42878:SF7">
    <property type="entry name" value="SENSOR HISTIDINE KINASE GLRK"/>
    <property type="match status" value="1"/>
</dbReference>
<evidence type="ECO:0000256" key="8">
    <source>
        <dbReference type="ARBA" id="ARBA00022692"/>
    </source>
</evidence>
<dbReference type="SMART" id="SM00388">
    <property type="entry name" value="HisKA"/>
    <property type="match status" value="1"/>
</dbReference>
<dbReference type="InterPro" id="IPR013767">
    <property type="entry name" value="PAS_fold"/>
</dbReference>
<dbReference type="SUPFAM" id="SSF55874">
    <property type="entry name" value="ATPase domain of HSP90 chaperone/DNA topoisomerase II/histidine kinase"/>
    <property type="match status" value="1"/>
</dbReference>
<dbReference type="PROSITE" id="PS50112">
    <property type="entry name" value="PAS"/>
    <property type="match status" value="1"/>
</dbReference>
<dbReference type="Gene3D" id="1.10.287.130">
    <property type="match status" value="1"/>
</dbReference>
<keyword evidence="6" id="KW-0597">Phosphoprotein</keyword>
<dbReference type="InterPro" id="IPR050351">
    <property type="entry name" value="BphY/WalK/GraS-like"/>
</dbReference>
<feature type="domain" description="PAS" evidence="17">
    <location>
        <begin position="232"/>
        <end position="304"/>
    </location>
</feature>
<keyword evidence="10" id="KW-0418">Kinase</keyword>
<evidence type="ECO:0000256" key="11">
    <source>
        <dbReference type="ARBA" id="ARBA00022840"/>
    </source>
</evidence>
<feature type="domain" description="HAMP" evidence="18">
    <location>
        <begin position="171"/>
        <end position="223"/>
    </location>
</feature>
<feature type="domain" description="Histidine kinase" evidence="16">
    <location>
        <begin position="362"/>
        <end position="576"/>
    </location>
</feature>
<dbReference type="GO" id="GO:0006355">
    <property type="term" value="P:regulation of DNA-templated transcription"/>
    <property type="evidence" value="ECO:0007669"/>
    <property type="project" value="InterPro"/>
</dbReference>
<dbReference type="SUPFAM" id="SSF158472">
    <property type="entry name" value="HAMP domain-like"/>
    <property type="match status" value="1"/>
</dbReference>
<dbReference type="HOGENOM" id="CLU_000445_89_2_10"/>
<dbReference type="PANTHER" id="PTHR42878">
    <property type="entry name" value="TWO-COMPONENT HISTIDINE KINASE"/>
    <property type="match status" value="1"/>
</dbReference>
<dbReference type="InterPro" id="IPR036890">
    <property type="entry name" value="HATPase_C_sf"/>
</dbReference>
<dbReference type="EC" id="2.7.13.3" evidence="4"/>
<evidence type="ECO:0000256" key="1">
    <source>
        <dbReference type="ARBA" id="ARBA00000085"/>
    </source>
</evidence>
<dbReference type="STRING" id="1203610.HMPREF1536_00519"/>
<name>A0A0F5JP49_9BACT</name>
<dbReference type="Gene3D" id="3.30.450.20">
    <property type="entry name" value="PAS domain"/>
    <property type="match status" value="1"/>
</dbReference>
<evidence type="ECO:0000256" key="5">
    <source>
        <dbReference type="ARBA" id="ARBA00022475"/>
    </source>
</evidence>
<dbReference type="SUPFAM" id="SSF55785">
    <property type="entry name" value="PYP-like sensor domain (PAS domain)"/>
    <property type="match status" value="1"/>
</dbReference>
<keyword evidence="9" id="KW-0547">Nucleotide-binding</keyword>
<dbReference type="Pfam" id="PF00512">
    <property type="entry name" value="HisKA"/>
    <property type="match status" value="1"/>
</dbReference>
<keyword evidence="12 15" id="KW-1133">Transmembrane helix</keyword>
<evidence type="ECO:0000256" key="12">
    <source>
        <dbReference type="ARBA" id="ARBA00022989"/>
    </source>
</evidence>
<dbReference type="InterPro" id="IPR035965">
    <property type="entry name" value="PAS-like_dom_sf"/>
</dbReference>
<keyword evidence="7" id="KW-0808">Transferase</keyword>
<evidence type="ECO:0000256" key="13">
    <source>
        <dbReference type="ARBA" id="ARBA00023012"/>
    </source>
</evidence>
<dbReference type="FunFam" id="3.30.565.10:FF:000023">
    <property type="entry name" value="PAS domain-containing sensor histidine kinase"/>
    <property type="match status" value="1"/>
</dbReference>
<keyword evidence="11" id="KW-0067">ATP-binding</keyword>
<protein>
    <recommendedName>
        <fullName evidence="4">histidine kinase</fullName>
        <ecNumber evidence="4">2.7.13.3</ecNumber>
    </recommendedName>
</protein>
<evidence type="ECO:0000256" key="7">
    <source>
        <dbReference type="ARBA" id="ARBA00022679"/>
    </source>
</evidence>
<sequence length="576" mass="65221">MNKSVNLKIKTKLISGIGLLFVMIVLLGGLAVKNINNMSVDTQNILADNYNSLLYSRRMLSALERIKTDPVAQAEFAKNLELQKKNITEVDENLATTHLAAQYEAMHKDLNDTTIQRVRMALNDIMSLNMATIYRKSQIAEHTADRALLWICVIAIICILTAFAFLIRLPRSINTPIRKLTDGIMEIANHNYEKRLDLGKYQEFSEVANSFNRMAERLTEYRKSTLADIIQAKKYIEAIVNSITEPIIGLDDNRSILFANDEALTILNLKRDIVIGKSAAELALKNDLLRRLVRELIQPDEKKEPLKIYADNKESYFQAKYIPIRVTDENGKENQYVGDVILLKNITEFKELDSAKTTFISTISHELKTPISAIMMSLKLLEDKRVGEMNDEQLALSQSIKDSSTRLLEITGELLKMTQVETGKLQLNPKITKPIELIDYAIKANRVQAERFGCHIEVEYPEKISKLFVDSEKIAWVLTNLLSNAIHYTPENGRIIIGARQIDKTVEIFVQDFGKGIDPRYHQSIFDRYFRVPGTKVQGSGLGLAISKDFIEAHGGTIHVDSEIGKGSTFVIRFNV</sequence>
<dbReference type="CDD" id="cd00075">
    <property type="entry name" value="HATPase"/>
    <property type="match status" value="1"/>
</dbReference>
<keyword evidence="13" id="KW-0902">Two-component regulatory system</keyword>
<feature type="transmembrane region" description="Helical" evidence="15">
    <location>
        <begin position="147"/>
        <end position="169"/>
    </location>
</feature>
<comment type="catalytic activity">
    <reaction evidence="1">
        <text>ATP + protein L-histidine = ADP + protein N-phospho-L-histidine.</text>
        <dbReference type="EC" id="2.7.13.3"/>
    </reaction>
</comment>
<dbReference type="GO" id="GO:0000156">
    <property type="term" value="F:phosphorelay response regulator activity"/>
    <property type="evidence" value="ECO:0007669"/>
    <property type="project" value="TreeGrafter"/>
</dbReference>
<dbReference type="GO" id="GO:0005524">
    <property type="term" value="F:ATP binding"/>
    <property type="evidence" value="ECO:0007669"/>
    <property type="project" value="UniProtKB-KW"/>
</dbReference>
<dbReference type="PRINTS" id="PR00344">
    <property type="entry name" value="BCTRLSENSOR"/>
</dbReference>
<dbReference type="GO" id="GO:0000155">
    <property type="term" value="F:phosphorelay sensor kinase activity"/>
    <property type="evidence" value="ECO:0007669"/>
    <property type="project" value="InterPro"/>
</dbReference>
<dbReference type="InterPro" id="IPR003594">
    <property type="entry name" value="HATPase_dom"/>
</dbReference>
<dbReference type="PATRIC" id="fig|1203610.3.peg.537"/>
<dbReference type="SMART" id="SM00091">
    <property type="entry name" value="PAS"/>
    <property type="match status" value="1"/>
</dbReference>
<evidence type="ECO:0000256" key="4">
    <source>
        <dbReference type="ARBA" id="ARBA00012438"/>
    </source>
</evidence>
<dbReference type="SMART" id="SM00387">
    <property type="entry name" value="HATPase_c"/>
    <property type="match status" value="1"/>
</dbReference>
<dbReference type="Pfam" id="PF00989">
    <property type="entry name" value="PAS"/>
    <property type="match status" value="1"/>
</dbReference>
<dbReference type="InterPro" id="IPR005467">
    <property type="entry name" value="His_kinase_dom"/>
</dbReference>
<dbReference type="RefSeq" id="WP_028727814.1">
    <property type="nucleotide sequence ID" value="NZ_AUAE01000019.1"/>
</dbReference>
<evidence type="ECO:0000256" key="10">
    <source>
        <dbReference type="ARBA" id="ARBA00022777"/>
    </source>
</evidence>
<dbReference type="Pfam" id="PF00672">
    <property type="entry name" value="HAMP"/>
    <property type="match status" value="1"/>
</dbReference>
<dbReference type="InterPro" id="IPR036097">
    <property type="entry name" value="HisK_dim/P_sf"/>
</dbReference>
<accession>A0A0F5JP49</accession>
<dbReference type="InterPro" id="IPR003661">
    <property type="entry name" value="HisK_dim/P_dom"/>
</dbReference>
<evidence type="ECO:0000256" key="9">
    <source>
        <dbReference type="ARBA" id="ARBA00022741"/>
    </source>
</evidence>
<dbReference type="Pfam" id="PF02518">
    <property type="entry name" value="HATPase_c"/>
    <property type="match status" value="1"/>
</dbReference>
<keyword evidence="8 15" id="KW-0812">Transmembrane</keyword>
<dbReference type="GO" id="GO:0007234">
    <property type="term" value="P:osmosensory signaling via phosphorelay pathway"/>
    <property type="evidence" value="ECO:0007669"/>
    <property type="project" value="TreeGrafter"/>
</dbReference>
<evidence type="ECO:0000256" key="14">
    <source>
        <dbReference type="ARBA" id="ARBA00023136"/>
    </source>
</evidence>
<dbReference type="GO" id="GO:0030295">
    <property type="term" value="F:protein kinase activator activity"/>
    <property type="evidence" value="ECO:0007669"/>
    <property type="project" value="TreeGrafter"/>
</dbReference>
<dbReference type="GO" id="GO:0005886">
    <property type="term" value="C:plasma membrane"/>
    <property type="evidence" value="ECO:0007669"/>
    <property type="project" value="UniProtKB-SubCell"/>
</dbReference>
<evidence type="ECO:0000256" key="15">
    <source>
        <dbReference type="SAM" id="Phobius"/>
    </source>
</evidence>
<dbReference type="SMART" id="SM00304">
    <property type="entry name" value="HAMP"/>
    <property type="match status" value="1"/>
</dbReference>
<evidence type="ECO:0000259" key="16">
    <source>
        <dbReference type="PROSITE" id="PS50109"/>
    </source>
</evidence>
<comment type="subcellular location">
    <subcellularLocation>
        <location evidence="3">Cell membrane</location>
    </subcellularLocation>
    <subcellularLocation>
        <location evidence="2">Membrane</location>
        <topology evidence="2">Multi-pass membrane protein</topology>
    </subcellularLocation>
</comment>
<comment type="caution">
    <text evidence="19">The sequence shown here is derived from an EMBL/GenBank/DDBJ whole genome shotgun (WGS) entry which is preliminary data.</text>
</comment>
<dbReference type="SUPFAM" id="SSF47384">
    <property type="entry name" value="Homodimeric domain of signal transducing histidine kinase"/>
    <property type="match status" value="1"/>
</dbReference>
<dbReference type="Proteomes" id="UP000033035">
    <property type="component" value="Unassembled WGS sequence"/>
</dbReference>
<dbReference type="Gene3D" id="3.30.565.10">
    <property type="entry name" value="Histidine kinase-like ATPase, C-terminal domain"/>
    <property type="match status" value="1"/>
</dbReference>
<keyword evidence="20" id="KW-1185">Reference proteome</keyword>
<dbReference type="InterPro" id="IPR000014">
    <property type="entry name" value="PAS"/>
</dbReference>
<reference evidence="19 20" key="1">
    <citation type="submission" date="2013-04" db="EMBL/GenBank/DDBJ databases">
        <title>The Genome Sequence of Parabacteroides gordonii DSM 23371.</title>
        <authorList>
            <consortium name="The Broad Institute Genomics Platform"/>
            <person name="Earl A."/>
            <person name="Ward D."/>
            <person name="Feldgarden M."/>
            <person name="Gevers D."/>
            <person name="Martens E."/>
            <person name="Sakamoto M."/>
            <person name="Benno Y."/>
            <person name="Suzuki N."/>
            <person name="Matsunaga N."/>
            <person name="Koshihara K."/>
            <person name="Seki M."/>
            <person name="Komiya H."/>
            <person name="Walker B."/>
            <person name="Young S."/>
            <person name="Zeng Q."/>
            <person name="Gargeya S."/>
            <person name="Fitzgerald M."/>
            <person name="Haas B."/>
            <person name="Abouelleil A."/>
            <person name="Allen A.W."/>
            <person name="Alvarado L."/>
            <person name="Arachchi H.M."/>
            <person name="Berlin A.M."/>
            <person name="Chapman S.B."/>
            <person name="Gainer-Dewar J."/>
            <person name="Goldberg J."/>
            <person name="Griggs A."/>
            <person name="Gujja S."/>
            <person name="Hansen M."/>
            <person name="Howarth C."/>
            <person name="Imamovic A."/>
            <person name="Ireland A."/>
            <person name="Larimer J."/>
            <person name="McCowan C."/>
            <person name="Murphy C."/>
            <person name="Pearson M."/>
            <person name="Poon T.W."/>
            <person name="Priest M."/>
            <person name="Roberts A."/>
            <person name="Saif S."/>
            <person name="Shea T."/>
            <person name="Sisk P."/>
            <person name="Sykes S."/>
            <person name="Wortman J."/>
            <person name="Nusbaum C."/>
            <person name="Birren B."/>
        </authorList>
    </citation>
    <scope>NUCLEOTIDE SEQUENCE [LARGE SCALE GENOMIC DNA]</scope>
    <source>
        <strain evidence="19 20">MS-1</strain>
    </source>
</reference>
<proteinExistence type="predicted"/>
<dbReference type="CDD" id="cd00130">
    <property type="entry name" value="PAS"/>
    <property type="match status" value="1"/>
</dbReference>
<dbReference type="InterPro" id="IPR003660">
    <property type="entry name" value="HAMP_dom"/>
</dbReference>
<dbReference type="Gene3D" id="6.10.340.10">
    <property type="match status" value="1"/>
</dbReference>
<dbReference type="PROSITE" id="PS50109">
    <property type="entry name" value="HIS_KIN"/>
    <property type="match status" value="1"/>
</dbReference>
<dbReference type="FunFam" id="1.10.287.130:FF:000068">
    <property type="entry name" value="PAS domain-containing sensor histidine kinase"/>
    <property type="match status" value="1"/>
</dbReference>
<dbReference type="InterPro" id="IPR004358">
    <property type="entry name" value="Sig_transdc_His_kin-like_C"/>
</dbReference>
<dbReference type="AlphaFoldDB" id="A0A0F5JP49"/>
<evidence type="ECO:0000313" key="20">
    <source>
        <dbReference type="Proteomes" id="UP000033035"/>
    </source>
</evidence>
<evidence type="ECO:0000313" key="19">
    <source>
        <dbReference type="EMBL" id="KKB59538.1"/>
    </source>
</evidence>
<evidence type="ECO:0000256" key="3">
    <source>
        <dbReference type="ARBA" id="ARBA00004236"/>
    </source>
</evidence>